<accession>A0ABV7L373</accession>
<name>A0ABV7L373_9PROT</name>
<dbReference type="Proteomes" id="UP001595528">
    <property type="component" value="Unassembled WGS sequence"/>
</dbReference>
<sequence length="102" mass="11971">MSVYKITPADRQLVEEFRSNPVGHHSPELQRVLTRLRGQEPAGKYVLVCTRPHEEFVLAELPAQRGQPLKIHHNRVFHSQEEAEWEVFKMRWEQATGEKLDD</sequence>
<evidence type="ECO:0000313" key="2">
    <source>
        <dbReference type="EMBL" id="MFC3228864.1"/>
    </source>
</evidence>
<dbReference type="Pfam" id="PF26354">
    <property type="entry name" value="DMF_alpha"/>
    <property type="match status" value="1"/>
</dbReference>
<gene>
    <name evidence="2" type="ORF">ACFOGJ_16585</name>
</gene>
<dbReference type="EMBL" id="JBHRTR010000028">
    <property type="protein sequence ID" value="MFC3228864.1"/>
    <property type="molecule type" value="Genomic_DNA"/>
</dbReference>
<feature type="domain" description="N,N-dimethylformamidase alpha subunit" evidence="1">
    <location>
        <begin position="10"/>
        <end position="95"/>
    </location>
</feature>
<organism evidence="2 3">
    <name type="scientific">Marinibaculum pumilum</name>
    <dbReference type="NCBI Taxonomy" id="1766165"/>
    <lineage>
        <taxon>Bacteria</taxon>
        <taxon>Pseudomonadati</taxon>
        <taxon>Pseudomonadota</taxon>
        <taxon>Alphaproteobacteria</taxon>
        <taxon>Rhodospirillales</taxon>
        <taxon>Rhodospirillaceae</taxon>
        <taxon>Marinibaculum</taxon>
    </lineage>
</organism>
<protein>
    <recommendedName>
        <fullName evidence="1">N,N-dimethylformamidase alpha subunit domain-containing protein</fullName>
    </recommendedName>
</protein>
<evidence type="ECO:0000313" key="3">
    <source>
        <dbReference type="Proteomes" id="UP001595528"/>
    </source>
</evidence>
<dbReference type="RefSeq" id="WP_379902376.1">
    <property type="nucleotide sequence ID" value="NZ_JBHRTR010000028.1"/>
</dbReference>
<reference evidence="3" key="1">
    <citation type="journal article" date="2019" name="Int. J. Syst. Evol. Microbiol.">
        <title>The Global Catalogue of Microorganisms (GCM) 10K type strain sequencing project: providing services to taxonomists for standard genome sequencing and annotation.</title>
        <authorList>
            <consortium name="The Broad Institute Genomics Platform"/>
            <consortium name="The Broad Institute Genome Sequencing Center for Infectious Disease"/>
            <person name="Wu L."/>
            <person name="Ma J."/>
        </authorList>
    </citation>
    <scope>NUCLEOTIDE SEQUENCE [LARGE SCALE GENOMIC DNA]</scope>
    <source>
        <strain evidence="3">KCTC 42964</strain>
    </source>
</reference>
<keyword evidence="3" id="KW-1185">Reference proteome</keyword>
<evidence type="ECO:0000259" key="1">
    <source>
        <dbReference type="Pfam" id="PF26354"/>
    </source>
</evidence>
<dbReference type="InterPro" id="IPR058713">
    <property type="entry name" value="DMF_alpha_dom"/>
</dbReference>
<proteinExistence type="predicted"/>
<comment type="caution">
    <text evidence="2">The sequence shown here is derived from an EMBL/GenBank/DDBJ whole genome shotgun (WGS) entry which is preliminary data.</text>
</comment>